<dbReference type="Gene3D" id="1.10.1740.10">
    <property type="match status" value="1"/>
</dbReference>
<organism evidence="7 8">
    <name type="scientific">Gryllotalpicola reticulitermitis</name>
    <dbReference type="NCBI Taxonomy" id="1184153"/>
    <lineage>
        <taxon>Bacteria</taxon>
        <taxon>Bacillati</taxon>
        <taxon>Actinomycetota</taxon>
        <taxon>Actinomycetes</taxon>
        <taxon>Micrococcales</taxon>
        <taxon>Microbacteriaceae</taxon>
        <taxon>Gryllotalpicola</taxon>
    </lineage>
</organism>
<dbReference type="Pfam" id="PF04542">
    <property type="entry name" value="Sigma70_r2"/>
    <property type="match status" value="1"/>
</dbReference>
<sequence length="201" mass="22489">MPETQRNHDDEVLWQQVLCGVETCFAALYVRHRPRILRKALTLTADAAEAEDITAAAFLELWRRRAEVRLVDRSLLPWLYATTRFIALNFDRARRRREIAFAKTPPPEPLPDVATTADESIDGQRQARALDDALSQLGPADLAVVRLCLLDELPLAQAAAALSVPLGTLKSRLHRVRAKLQGMLTSAFVLWWCLTPAAGWG</sequence>
<dbReference type="Gene3D" id="1.10.10.10">
    <property type="entry name" value="Winged helix-like DNA-binding domain superfamily/Winged helix DNA-binding domain"/>
    <property type="match status" value="1"/>
</dbReference>
<dbReference type="InterPro" id="IPR036388">
    <property type="entry name" value="WH-like_DNA-bd_sf"/>
</dbReference>
<evidence type="ECO:0000256" key="4">
    <source>
        <dbReference type="ARBA" id="ARBA00023163"/>
    </source>
</evidence>
<dbReference type="RefSeq" id="WP_390230674.1">
    <property type="nucleotide sequence ID" value="NZ_JBHSCN010000006.1"/>
</dbReference>
<keyword evidence="8" id="KW-1185">Reference proteome</keyword>
<evidence type="ECO:0000256" key="3">
    <source>
        <dbReference type="ARBA" id="ARBA00023082"/>
    </source>
</evidence>
<dbReference type="EMBL" id="JBHSCN010000006">
    <property type="protein sequence ID" value="MFC4244710.1"/>
    <property type="molecule type" value="Genomic_DNA"/>
</dbReference>
<evidence type="ECO:0000256" key="1">
    <source>
        <dbReference type="ARBA" id="ARBA00010641"/>
    </source>
</evidence>
<dbReference type="Proteomes" id="UP001595900">
    <property type="component" value="Unassembled WGS sequence"/>
</dbReference>
<evidence type="ECO:0000313" key="7">
    <source>
        <dbReference type="EMBL" id="MFC4244710.1"/>
    </source>
</evidence>
<evidence type="ECO:0000256" key="2">
    <source>
        <dbReference type="ARBA" id="ARBA00023015"/>
    </source>
</evidence>
<dbReference type="SUPFAM" id="SSF88946">
    <property type="entry name" value="Sigma2 domain of RNA polymerase sigma factors"/>
    <property type="match status" value="1"/>
</dbReference>
<dbReference type="InterPro" id="IPR007627">
    <property type="entry name" value="RNA_pol_sigma70_r2"/>
</dbReference>
<dbReference type="InterPro" id="IPR039425">
    <property type="entry name" value="RNA_pol_sigma-70-like"/>
</dbReference>
<feature type="domain" description="RNA polymerase sigma-70 region 2" evidence="5">
    <location>
        <begin position="28"/>
        <end position="97"/>
    </location>
</feature>
<dbReference type="InterPro" id="IPR013325">
    <property type="entry name" value="RNA_pol_sigma_r2"/>
</dbReference>
<keyword evidence="4" id="KW-0804">Transcription</keyword>
<dbReference type="InterPro" id="IPR014284">
    <property type="entry name" value="RNA_pol_sigma-70_dom"/>
</dbReference>
<feature type="domain" description="RNA polymerase sigma factor 70 region 4 type 2" evidence="6">
    <location>
        <begin position="128"/>
        <end position="180"/>
    </location>
</feature>
<name>A0ABV8Q8N9_9MICO</name>
<dbReference type="InterPro" id="IPR013324">
    <property type="entry name" value="RNA_pol_sigma_r3/r4-like"/>
</dbReference>
<accession>A0ABV8Q8N9</accession>
<dbReference type="PANTHER" id="PTHR43133:SF25">
    <property type="entry name" value="RNA POLYMERASE SIGMA FACTOR RFAY-RELATED"/>
    <property type="match status" value="1"/>
</dbReference>
<dbReference type="PANTHER" id="PTHR43133">
    <property type="entry name" value="RNA POLYMERASE ECF-TYPE SIGMA FACTO"/>
    <property type="match status" value="1"/>
</dbReference>
<dbReference type="InterPro" id="IPR013249">
    <property type="entry name" value="RNA_pol_sigma70_r4_t2"/>
</dbReference>
<proteinExistence type="inferred from homology"/>
<evidence type="ECO:0000313" key="8">
    <source>
        <dbReference type="Proteomes" id="UP001595900"/>
    </source>
</evidence>
<reference evidence="8" key="1">
    <citation type="journal article" date="2019" name="Int. J. Syst. Evol. Microbiol.">
        <title>The Global Catalogue of Microorganisms (GCM) 10K type strain sequencing project: providing services to taxonomists for standard genome sequencing and annotation.</title>
        <authorList>
            <consortium name="The Broad Institute Genomics Platform"/>
            <consortium name="The Broad Institute Genome Sequencing Center for Infectious Disease"/>
            <person name="Wu L."/>
            <person name="Ma J."/>
        </authorList>
    </citation>
    <scope>NUCLEOTIDE SEQUENCE [LARGE SCALE GENOMIC DNA]</scope>
    <source>
        <strain evidence="8">CGMCC 1.10363</strain>
    </source>
</reference>
<evidence type="ECO:0000259" key="5">
    <source>
        <dbReference type="Pfam" id="PF04542"/>
    </source>
</evidence>
<dbReference type="NCBIfam" id="TIGR02937">
    <property type="entry name" value="sigma70-ECF"/>
    <property type="match status" value="1"/>
</dbReference>
<dbReference type="Pfam" id="PF08281">
    <property type="entry name" value="Sigma70_r4_2"/>
    <property type="match status" value="1"/>
</dbReference>
<keyword evidence="3" id="KW-0731">Sigma factor</keyword>
<dbReference type="SUPFAM" id="SSF88659">
    <property type="entry name" value="Sigma3 and sigma4 domains of RNA polymerase sigma factors"/>
    <property type="match status" value="1"/>
</dbReference>
<comment type="caution">
    <text evidence="7">The sequence shown here is derived from an EMBL/GenBank/DDBJ whole genome shotgun (WGS) entry which is preliminary data.</text>
</comment>
<gene>
    <name evidence="7" type="ORF">ACFOYW_15150</name>
</gene>
<keyword evidence="2" id="KW-0805">Transcription regulation</keyword>
<protein>
    <submittedName>
        <fullName evidence="7">RNA polymerase sigma factor</fullName>
    </submittedName>
</protein>
<comment type="similarity">
    <text evidence="1">Belongs to the sigma-70 factor family. ECF subfamily.</text>
</comment>
<evidence type="ECO:0000259" key="6">
    <source>
        <dbReference type="Pfam" id="PF08281"/>
    </source>
</evidence>